<feature type="domain" description="Plasmid partition protein putative N-terminal" evidence="1">
    <location>
        <begin position="19"/>
        <end position="126"/>
    </location>
</feature>
<protein>
    <submittedName>
        <fullName evidence="4">Chromosome replication/partitioning protein</fullName>
    </submittedName>
</protein>
<proteinExistence type="predicted"/>
<reference evidence="4" key="2">
    <citation type="submission" date="2022-12" db="EMBL/GenBank/DDBJ databases">
        <title>B. miyamotoi WGS.</title>
        <authorList>
            <person name="Kuleshov K.V."/>
            <person name="Hoornstra D."/>
            <person name="Hovius J.W."/>
            <person name="Platonov A.E."/>
            <person name="Telford S.R. III."/>
        </authorList>
    </citation>
    <scope>NUCLEOTIDE SEQUENCE</scope>
    <source>
        <strain evidence="4">Yekat-76</strain>
        <plasmid evidence="4">pYekat-76-lp70</plasmid>
    </source>
</reference>
<name>A0AAQ3HE10_9SPIR</name>
<gene>
    <name evidence="3" type="ORF">CNO13_04915</name>
    <name evidence="4" type="ORF">EZU67_005760</name>
</gene>
<dbReference type="Pfam" id="PF01672">
    <property type="entry name" value="Plasmid_parti_N"/>
    <property type="match status" value="1"/>
</dbReference>
<accession>A0AAQ3HE10</accession>
<dbReference type="NCBIfam" id="NF033725">
    <property type="entry name" value="borfam_49"/>
    <property type="match status" value="1"/>
</dbReference>
<dbReference type="AlphaFoldDB" id="A0AAQ3HE10"/>
<dbReference type="InterPro" id="IPR058550">
    <property type="entry name" value="Plasmid_parti_N"/>
</dbReference>
<keyword evidence="5" id="KW-1185">Reference proteome</keyword>
<feature type="domain" description="Plasmid partition protein putative C-terminal" evidence="2">
    <location>
        <begin position="132"/>
        <end position="183"/>
    </location>
</feature>
<dbReference type="EMBL" id="CP024335">
    <property type="protein sequence ID" value="ATQ16515.1"/>
    <property type="molecule type" value="Genomic_DNA"/>
</dbReference>
<evidence type="ECO:0000259" key="1">
    <source>
        <dbReference type="Pfam" id="PF01672"/>
    </source>
</evidence>
<evidence type="ECO:0000313" key="5">
    <source>
        <dbReference type="Proteomes" id="UP000230633"/>
    </source>
</evidence>
<evidence type="ECO:0000259" key="2">
    <source>
        <dbReference type="Pfam" id="PF25882"/>
    </source>
</evidence>
<sequence length="186" mass="22435">MKIELNKRVLVDEEDPDEQKPFSTNEEKILYYNTLKERLKANFRKEIFHKIDSIRILKEIKDNEYYKLDGYKSFDRFIKSYRLAKSQVYVYLKIANAMEEGLVEEQYIIENGIHDALNYIQTKESPKIKKSKQNPIKPLRFQLKSQDSYAFYKKNAKLTGFILDRLFAYKKDLLNEFINEFKNFEK</sequence>
<evidence type="ECO:0000313" key="6">
    <source>
        <dbReference type="Proteomes" id="UP000291995"/>
    </source>
</evidence>
<dbReference type="InterPro" id="IPR058551">
    <property type="entry name" value="Plasmid_parti_C"/>
</dbReference>
<dbReference type="Pfam" id="PF25882">
    <property type="entry name" value="Plasmid_parti_C"/>
    <property type="match status" value="1"/>
</dbReference>
<dbReference type="EMBL" id="CP117139">
    <property type="protein sequence ID" value="WEG86069.1"/>
    <property type="molecule type" value="Genomic_DNA"/>
</dbReference>
<dbReference type="Proteomes" id="UP000291995">
    <property type="component" value="Plasmid pYekat-76-lp70"/>
</dbReference>
<geneLocation type="plasmid" evidence="3 5">
    <name>pYekat-1-lp70</name>
</geneLocation>
<dbReference type="RefSeq" id="WP_025444195.1">
    <property type="nucleotide sequence ID" value="NZ_CP024207.2"/>
</dbReference>
<evidence type="ECO:0000313" key="3">
    <source>
        <dbReference type="EMBL" id="ATQ16515.1"/>
    </source>
</evidence>
<dbReference type="InterPro" id="IPR002596">
    <property type="entry name" value="Plasmid_parti"/>
</dbReference>
<geneLocation type="plasmid" evidence="4 6">
    <name>pYekat-76-lp70</name>
</geneLocation>
<keyword evidence="4" id="KW-0614">Plasmid</keyword>
<organism evidence="4 6">
    <name type="scientific">Borrelia miyamotoi</name>
    <dbReference type="NCBI Taxonomy" id="47466"/>
    <lineage>
        <taxon>Bacteria</taxon>
        <taxon>Pseudomonadati</taxon>
        <taxon>Spirochaetota</taxon>
        <taxon>Spirochaetia</taxon>
        <taxon>Spirochaetales</taxon>
        <taxon>Borreliaceae</taxon>
        <taxon>Borrelia</taxon>
    </lineage>
</organism>
<dbReference type="Proteomes" id="UP000230633">
    <property type="component" value="Plasmid pYekat-1-lp70"/>
</dbReference>
<evidence type="ECO:0000313" key="4">
    <source>
        <dbReference type="EMBL" id="WEG86069.1"/>
    </source>
</evidence>
<reference evidence="5" key="1">
    <citation type="submission" date="2017-10" db="EMBL/GenBank/DDBJ databases">
        <title>Whole genome sequencing of Borrelia miyamotoi strains isolated at the Russian territory.</title>
        <authorList>
            <person name="Kuleshov K.V."/>
            <person name="Platonov A.E."/>
            <person name="Goptar I.A."/>
            <person name="Shipulin G.A."/>
            <person name="Markelov M.L."/>
            <person name="Koetsveld J."/>
            <person name="Kolyasnikova N.M."/>
            <person name="Sarksyan D.S."/>
            <person name="Toporkova M.G."/>
            <person name="Hovius J.W."/>
        </authorList>
    </citation>
    <scope>NUCLEOTIDE SEQUENCE [LARGE SCALE GENOMIC DNA]</scope>
    <source>
        <strain evidence="5">Yekat-1</strain>
        <plasmid evidence="5">pYekat-1-lp70</plasmid>
    </source>
</reference>
<reference evidence="3" key="3">
    <citation type="submission" date="2022-12" db="EMBL/GenBank/DDBJ databases">
        <title>Whole genome sequencing of Borrelia miyamotoi strains isolated at the Russian territory.</title>
        <authorList>
            <person name="Kuleshov K.V."/>
            <person name="Platonov A.E."/>
            <person name="Goptar I.A."/>
            <person name="Shipulin G.A."/>
            <person name="Markelov M.L."/>
            <person name="Koetsveld J."/>
            <person name="Kolyasnikova N.M."/>
            <person name="Sarksyan D.S."/>
            <person name="Toporkova M.G."/>
            <person name="Hovius J.W."/>
        </authorList>
    </citation>
    <scope>NUCLEOTIDE SEQUENCE</scope>
    <source>
        <strain evidence="3">Yekat-1</strain>
        <plasmid evidence="3">pYekat-1-lp70</plasmid>
    </source>
</reference>